<sequence length="66" mass="7162">MSKGRSSKVLVKVPTQCERVAATPKFKRRKMSAVWDFLSGCDRVTASNFGLSRQIAIDQSSQGSGA</sequence>
<dbReference type="EMBL" id="JAIQCV010000004">
    <property type="protein sequence ID" value="KAH1107280.1"/>
    <property type="molecule type" value="Genomic_DNA"/>
</dbReference>
<comment type="caution">
    <text evidence="1">The sequence shown here is derived from an EMBL/GenBank/DDBJ whole genome shotgun (WGS) entry which is preliminary data.</text>
</comment>
<evidence type="ECO:0000313" key="1">
    <source>
        <dbReference type="EMBL" id="KAH1107280.1"/>
    </source>
</evidence>
<dbReference type="AlphaFoldDB" id="A0A9D4AD16"/>
<proteinExistence type="predicted"/>
<accession>A0A9D4AD16</accession>
<gene>
    <name evidence="1" type="ORF">J1N35_011048</name>
</gene>
<reference evidence="1 2" key="1">
    <citation type="journal article" date="2021" name="Plant Biotechnol. J.">
        <title>Multi-omics assisted identification of the key and species-specific regulatory components of drought-tolerant mechanisms in Gossypium stocksii.</title>
        <authorList>
            <person name="Yu D."/>
            <person name="Ke L."/>
            <person name="Zhang D."/>
            <person name="Wu Y."/>
            <person name="Sun Y."/>
            <person name="Mei J."/>
            <person name="Sun J."/>
            <person name="Sun Y."/>
        </authorList>
    </citation>
    <scope>NUCLEOTIDE SEQUENCE [LARGE SCALE GENOMIC DNA]</scope>
    <source>
        <strain evidence="2">cv. E1</strain>
        <tissue evidence="1">Leaf</tissue>
    </source>
</reference>
<evidence type="ECO:0000313" key="2">
    <source>
        <dbReference type="Proteomes" id="UP000828251"/>
    </source>
</evidence>
<protein>
    <submittedName>
        <fullName evidence="1">Uncharacterized protein</fullName>
    </submittedName>
</protein>
<organism evidence="1 2">
    <name type="scientific">Gossypium stocksii</name>
    <dbReference type="NCBI Taxonomy" id="47602"/>
    <lineage>
        <taxon>Eukaryota</taxon>
        <taxon>Viridiplantae</taxon>
        <taxon>Streptophyta</taxon>
        <taxon>Embryophyta</taxon>
        <taxon>Tracheophyta</taxon>
        <taxon>Spermatophyta</taxon>
        <taxon>Magnoliopsida</taxon>
        <taxon>eudicotyledons</taxon>
        <taxon>Gunneridae</taxon>
        <taxon>Pentapetalae</taxon>
        <taxon>rosids</taxon>
        <taxon>malvids</taxon>
        <taxon>Malvales</taxon>
        <taxon>Malvaceae</taxon>
        <taxon>Malvoideae</taxon>
        <taxon>Gossypium</taxon>
    </lineage>
</organism>
<dbReference type="Proteomes" id="UP000828251">
    <property type="component" value="Unassembled WGS sequence"/>
</dbReference>
<keyword evidence="2" id="KW-1185">Reference proteome</keyword>
<name>A0A9D4AD16_9ROSI</name>